<evidence type="ECO:0000313" key="2">
    <source>
        <dbReference type="EMBL" id="WLV25473.1"/>
    </source>
</evidence>
<evidence type="ECO:0000259" key="1">
    <source>
        <dbReference type="Pfam" id="PF12671"/>
    </source>
</evidence>
<dbReference type="Pfam" id="PF12671">
    <property type="entry name" value="Amidase_6"/>
    <property type="match status" value="1"/>
</dbReference>
<name>A0ABY9L0Y4_9BACI</name>
<dbReference type="Proteomes" id="UP001180087">
    <property type="component" value="Chromosome"/>
</dbReference>
<proteinExistence type="predicted"/>
<dbReference type="PANTHER" id="PTHR40032:SF1">
    <property type="entry name" value="EXPORTED PROTEIN"/>
    <property type="match status" value="1"/>
</dbReference>
<gene>
    <name evidence="2" type="ORF">QR721_04485</name>
</gene>
<dbReference type="RefSeq" id="WP_348029263.1">
    <property type="nucleotide sequence ID" value="NZ_CP129113.1"/>
</dbReference>
<sequence>MEEIRTYWTDLFAGYTKEDWLERKKELFSRRQAEILKISGRGHVYEIMQRDGEDHGSYNLHLSYFIRQGDCFYIEEQLLPMQFTLKGGKLSKHEEADKGSIETFTPPPAPFERKDGLRAPEQPYNRLAAVQYAERWWNDFNPQYHRFHNDDCTNYISQCLFAGGAKMWGSPNRSRGWWYSGKSWSYSWAVAHSFRWYLSGTYQGLKTKEVESPQELVPGDIICYDFQGNGKFDHNTIVVNKDAEGMPLVNAHTNNSRNRYWAYQDSAAWTPNCQYKFFHILSV</sequence>
<evidence type="ECO:0000313" key="3">
    <source>
        <dbReference type="Proteomes" id="UP001180087"/>
    </source>
</evidence>
<dbReference type="EMBL" id="CP129113">
    <property type="protein sequence ID" value="WLV25473.1"/>
    <property type="molecule type" value="Genomic_DNA"/>
</dbReference>
<reference evidence="2" key="1">
    <citation type="submission" date="2023-06" db="EMBL/GenBank/DDBJ databases">
        <title>A Treasure from Seagulls: Isolation and Description of Aciduricobacillus qingdaonensis gen. nov., sp. nov., a Rare Obligately Uric Acid-utilizing Member in the Family Bacillaceae.</title>
        <authorList>
            <person name="Liu W."/>
            <person name="Wang B."/>
        </authorList>
    </citation>
    <scope>NUCLEOTIDE SEQUENCE</scope>
    <source>
        <strain evidence="2">44XB</strain>
    </source>
</reference>
<dbReference type="InterPro" id="IPR024301">
    <property type="entry name" value="Amidase_6"/>
</dbReference>
<protein>
    <submittedName>
        <fullName evidence="2">Amidase domain-containing protein</fullName>
    </submittedName>
</protein>
<keyword evidence="3" id="KW-1185">Reference proteome</keyword>
<dbReference type="PANTHER" id="PTHR40032">
    <property type="entry name" value="EXPORTED PROTEIN-RELATED"/>
    <property type="match status" value="1"/>
</dbReference>
<feature type="domain" description="Putative amidase" evidence="1">
    <location>
        <begin position="124"/>
        <end position="272"/>
    </location>
</feature>
<accession>A0ABY9L0Y4</accession>
<organism evidence="2 3">
    <name type="scientific">Aciduricibacillus chroicocephali</name>
    <dbReference type="NCBI Taxonomy" id="3054939"/>
    <lineage>
        <taxon>Bacteria</taxon>
        <taxon>Bacillati</taxon>
        <taxon>Bacillota</taxon>
        <taxon>Bacilli</taxon>
        <taxon>Bacillales</taxon>
        <taxon>Bacillaceae</taxon>
        <taxon>Aciduricibacillus</taxon>
    </lineage>
</organism>